<organism evidence="2 3">
    <name type="scientific">Halorhodospira halophila (strain DSM 244 / SL1)</name>
    <name type="common">Ectothiorhodospira halophila (strain DSM 244 / SL1)</name>
    <dbReference type="NCBI Taxonomy" id="349124"/>
    <lineage>
        <taxon>Bacteria</taxon>
        <taxon>Pseudomonadati</taxon>
        <taxon>Pseudomonadota</taxon>
        <taxon>Gammaproteobacteria</taxon>
        <taxon>Chromatiales</taxon>
        <taxon>Ectothiorhodospiraceae</taxon>
        <taxon>Halorhodospira</taxon>
    </lineage>
</organism>
<evidence type="ECO:0000259" key="1">
    <source>
        <dbReference type="SMART" id="SM00731"/>
    </source>
</evidence>
<dbReference type="Proteomes" id="UP000000647">
    <property type="component" value="Chromosome"/>
</dbReference>
<dbReference type="KEGG" id="hha:Hhal_1712"/>
<dbReference type="Pfam" id="PF10263">
    <property type="entry name" value="SprT-like"/>
    <property type="match status" value="1"/>
</dbReference>
<name>A1WXR4_HALHL</name>
<evidence type="ECO:0000313" key="2">
    <source>
        <dbReference type="EMBL" id="ABM62476.1"/>
    </source>
</evidence>
<protein>
    <recommendedName>
        <fullName evidence="1">SprT-like domain-containing protein</fullName>
    </recommendedName>
</protein>
<dbReference type="AlphaFoldDB" id="A1WXR4"/>
<reference evidence="3" key="1">
    <citation type="submission" date="2006-12" db="EMBL/GenBank/DDBJ databases">
        <title>Complete sequence of Halorhodospira halophila SL1.</title>
        <authorList>
            <consortium name="US DOE Joint Genome Institute"/>
            <person name="Copeland A."/>
            <person name="Lucas S."/>
            <person name="Lapidus A."/>
            <person name="Barry K."/>
            <person name="Detter J.C."/>
            <person name="Glavina del Rio T."/>
            <person name="Hammon N."/>
            <person name="Israni S."/>
            <person name="Dalin E."/>
            <person name="Tice H."/>
            <person name="Pitluck S."/>
            <person name="Saunders E."/>
            <person name="Brettin T."/>
            <person name="Bruce D."/>
            <person name="Han C."/>
            <person name="Tapia R."/>
            <person name="Schmutz J."/>
            <person name="Larimer F."/>
            <person name="Land M."/>
            <person name="Hauser L."/>
            <person name="Kyrpides N."/>
            <person name="Mikhailova N."/>
            <person name="Hoff W."/>
            <person name="Richardson P."/>
        </authorList>
    </citation>
    <scope>NUCLEOTIDE SEQUENCE [LARGE SCALE GENOMIC DNA]</scope>
    <source>
        <strain evidence="3">DSM 244 / SL1</strain>
    </source>
</reference>
<dbReference type="InterPro" id="IPR006640">
    <property type="entry name" value="SprT-like_domain"/>
</dbReference>
<dbReference type="PANTHER" id="PTHR38773">
    <property type="entry name" value="PROTEIN SPRT"/>
    <property type="match status" value="1"/>
</dbReference>
<keyword evidence="3" id="KW-1185">Reference proteome</keyword>
<feature type="domain" description="SprT-like" evidence="1">
    <location>
        <begin position="9"/>
        <end position="167"/>
    </location>
</feature>
<gene>
    <name evidence="2" type="ordered locus">Hhal_1712</name>
</gene>
<dbReference type="STRING" id="349124.Hhal_1712"/>
<dbReference type="PANTHER" id="PTHR38773:SF1">
    <property type="entry name" value="PROTEIN SPRT"/>
    <property type="match status" value="1"/>
</dbReference>
<sequence length="169" mass="20008">MPTSVAERARFVERETRTWWDRFGTTYPRLNRVATPKVEWLRRGSTAGRADLRRWVVAFNRPMLRRDDGFRIILPDTVVHELAHLAAFHLYDSRGHDAAWRGMMERMGVPPRRTHDLDVTGLPGVQRRWRYRCGCGEVQLSTTRHNRILRGTQIYRCARCHRQLERAED</sequence>
<accession>A1WXR4</accession>
<dbReference type="SMART" id="SM00731">
    <property type="entry name" value="SprT"/>
    <property type="match status" value="1"/>
</dbReference>
<proteinExistence type="predicted"/>
<reference evidence="2 3" key="2">
    <citation type="journal article" date="2013" name="Stand. Genomic Sci.">
        <title>Complete genome sequence of Halorhodospira halophila SL1.</title>
        <authorList>
            <person name="Challacombe J.F."/>
            <person name="Majid S."/>
            <person name="Deole R."/>
            <person name="Brettin T.S."/>
            <person name="Bruce D."/>
            <person name="Delano S.F."/>
            <person name="Detter J.C."/>
            <person name="Gleasner C.D."/>
            <person name="Han C.S."/>
            <person name="Misra M."/>
            <person name="Reitenga K.G."/>
            <person name="Mikhailova N."/>
            <person name="Woyke T."/>
            <person name="Pitluck S."/>
            <person name="Nolan M."/>
            <person name="Land M.L."/>
            <person name="Saunders E."/>
            <person name="Tapia R."/>
            <person name="Lapidus A."/>
            <person name="Ivanova N."/>
            <person name="Hoff W.D."/>
        </authorList>
    </citation>
    <scope>NUCLEOTIDE SEQUENCE [LARGE SCALE GENOMIC DNA]</scope>
    <source>
        <strain evidence="3">DSM 244 / SL1</strain>
    </source>
</reference>
<dbReference type="eggNOG" id="COG3091">
    <property type="taxonomic scope" value="Bacteria"/>
</dbReference>
<dbReference type="RefSeq" id="WP_011814498.1">
    <property type="nucleotide sequence ID" value="NC_008789.1"/>
</dbReference>
<dbReference type="EMBL" id="CP000544">
    <property type="protein sequence ID" value="ABM62476.1"/>
    <property type="molecule type" value="Genomic_DNA"/>
</dbReference>
<dbReference type="HOGENOM" id="CLU_1406157_0_0_6"/>
<dbReference type="GO" id="GO:0006950">
    <property type="term" value="P:response to stress"/>
    <property type="evidence" value="ECO:0007669"/>
    <property type="project" value="UniProtKB-ARBA"/>
</dbReference>
<evidence type="ECO:0000313" key="3">
    <source>
        <dbReference type="Proteomes" id="UP000000647"/>
    </source>
</evidence>